<dbReference type="Pfam" id="PF00403">
    <property type="entry name" value="HMA"/>
    <property type="match status" value="1"/>
</dbReference>
<name>A0A1N7K8X9_9RHOB</name>
<dbReference type="InterPro" id="IPR036163">
    <property type="entry name" value="HMA_dom_sf"/>
</dbReference>
<protein>
    <submittedName>
        <fullName evidence="3">Copper chaperone</fullName>
    </submittedName>
</protein>
<gene>
    <name evidence="3" type="ORF">SAMN05421774_101279</name>
</gene>
<dbReference type="OrthoDB" id="9801832at2"/>
<evidence type="ECO:0000313" key="4">
    <source>
        <dbReference type="Proteomes" id="UP000186141"/>
    </source>
</evidence>
<dbReference type="AlphaFoldDB" id="A0A1N7K8X9"/>
<dbReference type="GO" id="GO:0046872">
    <property type="term" value="F:metal ion binding"/>
    <property type="evidence" value="ECO:0007669"/>
    <property type="project" value="UniProtKB-KW"/>
</dbReference>
<dbReference type="InterPro" id="IPR006121">
    <property type="entry name" value="HMA_dom"/>
</dbReference>
<dbReference type="Gene3D" id="3.30.70.100">
    <property type="match status" value="1"/>
</dbReference>
<dbReference type="PROSITE" id="PS01047">
    <property type="entry name" value="HMA_1"/>
    <property type="match status" value="1"/>
</dbReference>
<sequence length="64" mass="6527">MNLSIPDMTCGHCRASVTQALTTLDPGAKVEVDLTARTARVETTAPPETVIAALAAIGFEATAG</sequence>
<dbReference type="CDD" id="cd00371">
    <property type="entry name" value="HMA"/>
    <property type="match status" value="1"/>
</dbReference>
<dbReference type="SUPFAM" id="SSF55008">
    <property type="entry name" value="HMA, heavy metal-associated domain"/>
    <property type="match status" value="1"/>
</dbReference>
<keyword evidence="1" id="KW-0479">Metal-binding</keyword>
<feature type="domain" description="HMA" evidence="2">
    <location>
        <begin position="1"/>
        <end position="62"/>
    </location>
</feature>
<evidence type="ECO:0000259" key="2">
    <source>
        <dbReference type="PROSITE" id="PS50846"/>
    </source>
</evidence>
<evidence type="ECO:0000256" key="1">
    <source>
        <dbReference type="ARBA" id="ARBA00022723"/>
    </source>
</evidence>
<dbReference type="InterPro" id="IPR017969">
    <property type="entry name" value="Heavy-metal-associated_CS"/>
</dbReference>
<dbReference type="EMBL" id="FTOT01000001">
    <property type="protein sequence ID" value="SIS58002.1"/>
    <property type="molecule type" value="Genomic_DNA"/>
</dbReference>
<dbReference type="STRING" id="1086013.SAMN05421774_101279"/>
<dbReference type="Proteomes" id="UP000186141">
    <property type="component" value="Unassembled WGS sequence"/>
</dbReference>
<evidence type="ECO:0000313" key="3">
    <source>
        <dbReference type="EMBL" id="SIS58002.1"/>
    </source>
</evidence>
<keyword evidence="4" id="KW-1185">Reference proteome</keyword>
<dbReference type="RefSeq" id="WP_076527958.1">
    <property type="nucleotide sequence ID" value="NZ_BMEH01000001.1"/>
</dbReference>
<accession>A0A1N7K8X9</accession>
<dbReference type="PROSITE" id="PS50846">
    <property type="entry name" value="HMA_2"/>
    <property type="match status" value="1"/>
</dbReference>
<proteinExistence type="predicted"/>
<organism evidence="3 4">
    <name type="scientific">Gemmobacter megaterium</name>
    <dbReference type="NCBI Taxonomy" id="1086013"/>
    <lineage>
        <taxon>Bacteria</taxon>
        <taxon>Pseudomonadati</taxon>
        <taxon>Pseudomonadota</taxon>
        <taxon>Alphaproteobacteria</taxon>
        <taxon>Rhodobacterales</taxon>
        <taxon>Paracoccaceae</taxon>
        <taxon>Gemmobacter</taxon>
    </lineage>
</organism>
<reference evidence="3 4" key="1">
    <citation type="submission" date="2017-01" db="EMBL/GenBank/DDBJ databases">
        <authorList>
            <person name="Mah S.A."/>
            <person name="Swanson W.J."/>
            <person name="Moy G.W."/>
            <person name="Vacquier V.D."/>
        </authorList>
    </citation>
    <scope>NUCLEOTIDE SEQUENCE [LARGE SCALE GENOMIC DNA]</scope>
    <source>
        <strain evidence="3 4">DSM 26375</strain>
    </source>
</reference>